<protein>
    <submittedName>
        <fullName evidence="1">18814_t:CDS:1</fullName>
    </submittedName>
</protein>
<keyword evidence="2" id="KW-1185">Reference proteome</keyword>
<evidence type="ECO:0000313" key="2">
    <source>
        <dbReference type="Proteomes" id="UP000789901"/>
    </source>
</evidence>
<accession>A0ABN7WUX4</accession>
<name>A0ABN7WUX4_GIGMA</name>
<reference evidence="1 2" key="1">
    <citation type="submission" date="2021-06" db="EMBL/GenBank/DDBJ databases">
        <authorList>
            <person name="Kallberg Y."/>
            <person name="Tangrot J."/>
            <person name="Rosling A."/>
        </authorList>
    </citation>
    <scope>NUCLEOTIDE SEQUENCE [LARGE SCALE GENOMIC DNA]</scope>
    <source>
        <strain evidence="1 2">120-4 pot B 10/14</strain>
    </source>
</reference>
<dbReference type="EMBL" id="CAJVQB010066068">
    <property type="protein sequence ID" value="CAG8841513.1"/>
    <property type="molecule type" value="Genomic_DNA"/>
</dbReference>
<evidence type="ECO:0000313" key="1">
    <source>
        <dbReference type="EMBL" id="CAG8841513.1"/>
    </source>
</evidence>
<dbReference type="Proteomes" id="UP000789901">
    <property type="component" value="Unassembled WGS sequence"/>
</dbReference>
<comment type="caution">
    <text evidence="1">The sequence shown here is derived from an EMBL/GenBank/DDBJ whole genome shotgun (WGS) entry which is preliminary data.</text>
</comment>
<feature type="non-terminal residue" evidence="1">
    <location>
        <position position="1"/>
    </location>
</feature>
<sequence>LSNSAKRFRIKQIGEKVCDCINQETTHLYLNIDNIKQNIIPLYVTNININDLTIFATNNEEIHIDDKEVIHGITESIRKASYRSIKDILKYIIPFYIEEDILNISNPLIMLRISGNGHNVGGQVKHVMITCLVLNDFNNLQKPE</sequence>
<proteinExistence type="predicted"/>
<gene>
    <name evidence="1" type="ORF">GMARGA_LOCUS35468</name>
</gene>
<organism evidence="1 2">
    <name type="scientific">Gigaspora margarita</name>
    <dbReference type="NCBI Taxonomy" id="4874"/>
    <lineage>
        <taxon>Eukaryota</taxon>
        <taxon>Fungi</taxon>
        <taxon>Fungi incertae sedis</taxon>
        <taxon>Mucoromycota</taxon>
        <taxon>Glomeromycotina</taxon>
        <taxon>Glomeromycetes</taxon>
        <taxon>Diversisporales</taxon>
        <taxon>Gigasporaceae</taxon>
        <taxon>Gigaspora</taxon>
    </lineage>
</organism>